<dbReference type="RefSeq" id="WP_057741792.1">
    <property type="nucleotide sequence ID" value="NZ_JQBW01000010.1"/>
</dbReference>
<comment type="caution">
    <text evidence="2">The sequence shown here is derived from an EMBL/GenBank/DDBJ whole genome shotgun (WGS) entry which is preliminary data.</text>
</comment>
<protein>
    <submittedName>
        <fullName evidence="2">Uncharacterized protein</fullName>
    </submittedName>
</protein>
<keyword evidence="1" id="KW-0812">Transmembrane</keyword>
<organism evidence="2 3">
    <name type="scientific">Limosilactobacillus secaliphilus</name>
    <dbReference type="NCBI Taxonomy" id="396268"/>
    <lineage>
        <taxon>Bacteria</taxon>
        <taxon>Bacillati</taxon>
        <taxon>Bacillota</taxon>
        <taxon>Bacilli</taxon>
        <taxon>Lactobacillales</taxon>
        <taxon>Lactobacillaceae</taxon>
        <taxon>Limosilactobacillus</taxon>
    </lineage>
</organism>
<evidence type="ECO:0000256" key="1">
    <source>
        <dbReference type="SAM" id="Phobius"/>
    </source>
</evidence>
<dbReference type="STRING" id="396268.IV45_GL000877"/>
<feature type="transmembrane region" description="Helical" evidence="1">
    <location>
        <begin position="12"/>
        <end position="29"/>
    </location>
</feature>
<dbReference type="PIRSF" id="PIRSF037394">
    <property type="entry name" value="ABC_thiamine-permease_YkoE_prd"/>
    <property type="match status" value="1"/>
</dbReference>
<dbReference type="PATRIC" id="fig|396268.3.peg.889"/>
<dbReference type="Proteomes" id="UP000050934">
    <property type="component" value="Unassembled WGS sequence"/>
</dbReference>
<dbReference type="AlphaFoldDB" id="A0A0R2I116"/>
<name>A0A0R2I116_9LACO</name>
<feature type="transmembrane region" description="Helical" evidence="1">
    <location>
        <begin position="122"/>
        <end position="141"/>
    </location>
</feature>
<evidence type="ECO:0000313" key="2">
    <source>
        <dbReference type="EMBL" id="KRN58430.1"/>
    </source>
</evidence>
<feature type="transmembrane region" description="Helical" evidence="1">
    <location>
        <begin position="49"/>
        <end position="68"/>
    </location>
</feature>
<dbReference type="InterPro" id="IPR017195">
    <property type="entry name" value="ABC_thiamin-permease_prd"/>
</dbReference>
<dbReference type="OrthoDB" id="8017424at2"/>
<gene>
    <name evidence="2" type="ORF">IV45_GL000877</name>
</gene>
<sequence>MQSKRGFHLRDIIFLALIGILFGVIYYGGDFIYNALTVALTPLGYGPMANDLTMGLWCMAGPLAGFLLKRPGAAFIGEFLGASGEMFLGGQWGAANLISGFVQGIATELGFTFTAYRIYNKFTVVVETLTTTLVTFGWDWFRNGYDHFKPSTIIILLIVRLLSVFLFSGVLVKLISNLVNRTHLIKN</sequence>
<keyword evidence="3" id="KW-1185">Reference proteome</keyword>
<evidence type="ECO:0000313" key="3">
    <source>
        <dbReference type="Proteomes" id="UP000050934"/>
    </source>
</evidence>
<feature type="transmembrane region" description="Helical" evidence="1">
    <location>
        <begin position="153"/>
        <end position="176"/>
    </location>
</feature>
<dbReference type="EMBL" id="JQBW01000010">
    <property type="protein sequence ID" value="KRN58430.1"/>
    <property type="molecule type" value="Genomic_DNA"/>
</dbReference>
<keyword evidence="1" id="KW-1133">Transmembrane helix</keyword>
<dbReference type="Pfam" id="PF09819">
    <property type="entry name" value="ABC_cobalt"/>
    <property type="match status" value="1"/>
</dbReference>
<proteinExistence type="predicted"/>
<keyword evidence="1" id="KW-0472">Membrane</keyword>
<reference evidence="2 3" key="1">
    <citation type="journal article" date="2015" name="Genome Announc.">
        <title>Expanding the biotechnology potential of lactobacilli through comparative genomics of 213 strains and associated genera.</title>
        <authorList>
            <person name="Sun Z."/>
            <person name="Harris H.M."/>
            <person name="McCann A."/>
            <person name="Guo C."/>
            <person name="Argimon S."/>
            <person name="Zhang W."/>
            <person name="Yang X."/>
            <person name="Jeffery I.B."/>
            <person name="Cooney J.C."/>
            <person name="Kagawa T.F."/>
            <person name="Liu W."/>
            <person name="Song Y."/>
            <person name="Salvetti E."/>
            <person name="Wrobel A."/>
            <person name="Rasinkangas P."/>
            <person name="Parkhill J."/>
            <person name="Rea M.C."/>
            <person name="O'Sullivan O."/>
            <person name="Ritari J."/>
            <person name="Douillard F.P."/>
            <person name="Paul Ross R."/>
            <person name="Yang R."/>
            <person name="Briner A.E."/>
            <person name="Felis G.E."/>
            <person name="de Vos W.M."/>
            <person name="Barrangou R."/>
            <person name="Klaenhammer T.R."/>
            <person name="Caufield P.W."/>
            <person name="Cui Y."/>
            <person name="Zhang H."/>
            <person name="O'Toole P.W."/>
        </authorList>
    </citation>
    <scope>NUCLEOTIDE SEQUENCE [LARGE SCALE GENOMIC DNA]</scope>
    <source>
        <strain evidence="2 3">DSM 17896</strain>
    </source>
</reference>
<accession>A0A0R2I116</accession>